<dbReference type="GO" id="GO:0016020">
    <property type="term" value="C:membrane"/>
    <property type="evidence" value="ECO:0007669"/>
    <property type="project" value="UniProtKB-SubCell"/>
</dbReference>
<dbReference type="Proteomes" id="UP000826271">
    <property type="component" value="Unassembled WGS sequence"/>
</dbReference>
<dbReference type="EMBL" id="WHWC01000018">
    <property type="protein sequence ID" value="KAG8365077.1"/>
    <property type="molecule type" value="Genomic_DNA"/>
</dbReference>
<name>A0AAV6W9E3_9LAMI</name>
<dbReference type="Pfam" id="PF10520">
    <property type="entry name" value="Lipid_desat"/>
    <property type="match status" value="1"/>
</dbReference>
<feature type="domain" description="Lipid desaturase" evidence="6">
    <location>
        <begin position="1"/>
        <end position="117"/>
    </location>
</feature>
<keyword evidence="3" id="KW-0812">Transmembrane</keyword>
<comment type="caution">
    <text evidence="7">The sequence shown here is derived from an EMBL/GenBank/DDBJ whole genome shotgun (WGS) entry which is preliminary data.</text>
</comment>
<evidence type="ECO:0000256" key="1">
    <source>
        <dbReference type="ARBA" id="ARBA00004141"/>
    </source>
</evidence>
<proteinExistence type="inferred from homology"/>
<keyword evidence="8" id="KW-1185">Reference proteome</keyword>
<sequence length="174" mass="19041">MADLASGIYHWAMDNYGNAKTPIFGSLIESFQIHHEQPWAFTKSQLAYKLYVQAAVVTAVISPVNLFSSDPVVLGFAGRYAGCLLFSQQFHAWAHTPKGKLPAVVVALQGAGIILGKGYFRMCSIMFSQQFHSWAYTPKVKVLASAGGGASGRQNQFREGGNYCIVSGVWNRFL</sequence>
<organism evidence="7 8">
    <name type="scientific">Buddleja alternifolia</name>
    <dbReference type="NCBI Taxonomy" id="168488"/>
    <lineage>
        <taxon>Eukaryota</taxon>
        <taxon>Viridiplantae</taxon>
        <taxon>Streptophyta</taxon>
        <taxon>Embryophyta</taxon>
        <taxon>Tracheophyta</taxon>
        <taxon>Spermatophyta</taxon>
        <taxon>Magnoliopsida</taxon>
        <taxon>eudicotyledons</taxon>
        <taxon>Gunneridae</taxon>
        <taxon>Pentapetalae</taxon>
        <taxon>asterids</taxon>
        <taxon>lamiids</taxon>
        <taxon>Lamiales</taxon>
        <taxon>Scrophulariaceae</taxon>
        <taxon>Buddlejeae</taxon>
        <taxon>Buddleja</taxon>
    </lineage>
</organism>
<evidence type="ECO:0000256" key="4">
    <source>
        <dbReference type="ARBA" id="ARBA00022989"/>
    </source>
</evidence>
<comment type="subcellular location">
    <subcellularLocation>
        <location evidence="1">Membrane</location>
        <topology evidence="1">Multi-pass membrane protein</topology>
    </subcellularLocation>
</comment>
<keyword evidence="4" id="KW-1133">Transmembrane helix</keyword>
<reference evidence="7" key="1">
    <citation type="submission" date="2019-10" db="EMBL/GenBank/DDBJ databases">
        <authorList>
            <person name="Zhang R."/>
            <person name="Pan Y."/>
            <person name="Wang J."/>
            <person name="Ma R."/>
            <person name="Yu S."/>
        </authorList>
    </citation>
    <scope>NUCLEOTIDE SEQUENCE</scope>
    <source>
        <strain evidence="7">LA-IB0</strain>
        <tissue evidence="7">Leaf</tissue>
    </source>
</reference>
<evidence type="ECO:0000256" key="5">
    <source>
        <dbReference type="ARBA" id="ARBA00023136"/>
    </source>
</evidence>
<dbReference type="AlphaFoldDB" id="A0AAV6W9E3"/>
<accession>A0AAV6W9E3</accession>
<evidence type="ECO:0000313" key="8">
    <source>
        <dbReference type="Proteomes" id="UP000826271"/>
    </source>
</evidence>
<evidence type="ECO:0000256" key="3">
    <source>
        <dbReference type="ARBA" id="ARBA00022692"/>
    </source>
</evidence>
<protein>
    <recommendedName>
        <fullName evidence="6">Lipid desaturase domain-containing protein</fullName>
    </recommendedName>
</protein>
<dbReference type="PANTHER" id="PTHR48140">
    <property type="entry name" value="FATTY ACID DESATURASE 4, CHLOROPLASTIC-RELATED"/>
    <property type="match status" value="1"/>
</dbReference>
<evidence type="ECO:0000256" key="2">
    <source>
        <dbReference type="ARBA" id="ARBA00007620"/>
    </source>
</evidence>
<evidence type="ECO:0000313" key="7">
    <source>
        <dbReference type="EMBL" id="KAG8365077.1"/>
    </source>
</evidence>
<dbReference type="PANTHER" id="PTHR48140:SF1">
    <property type="entry name" value="FATTY ACID DESATURASE 4, CHLOROPLASTIC-RELATED"/>
    <property type="match status" value="1"/>
</dbReference>
<comment type="similarity">
    <text evidence="2">Belongs to the fatty acid desaturase CarF family.</text>
</comment>
<evidence type="ECO:0000259" key="6">
    <source>
        <dbReference type="Pfam" id="PF10520"/>
    </source>
</evidence>
<dbReference type="InterPro" id="IPR052864">
    <property type="entry name" value="Chloroplast_FAD_CarF"/>
</dbReference>
<dbReference type="InterPro" id="IPR019547">
    <property type="entry name" value="Lipid_desat"/>
</dbReference>
<keyword evidence="5" id="KW-0472">Membrane</keyword>
<gene>
    <name evidence="7" type="ORF">BUALT_Bualt18G0066700</name>
</gene>